<dbReference type="InterPro" id="IPR001680">
    <property type="entry name" value="WD40_rpt"/>
</dbReference>
<feature type="repeat" description="WD" evidence="3">
    <location>
        <begin position="43"/>
        <end position="86"/>
    </location>
</feature>
<dbReference type="SUPFAM" id="SSF50978">
    <property type="entry name" value="WD40 repeat-like"/>
    <property type="match status" value="1"/>
</dbReference>
<reference evidence="4 5" key="1">
    <citation type="journal article" date="2013" name="Curr. Biol.">
        <title>The Genome of the Foraminiferan Reticulomyxa filosa.</title>
        <authorList>
            <person name="Glockner G."/>
            <person name="Hulsmann N."/>
            <person name="Schleicher M."/>
            <person name="Noegel A.A."/>
            <person name="Eichinger L."/>
            <person name="Gallinger C."/>
            <person name="Pawlowski J."/>
            <person name="Sierra R."/>
            <person name="Euteneuer U."/>
            <person name="Pillet L."/>
            <person name="Moustafa A."/>
            <person name="Platzer M."/>
            <person name="Groth M."/>
            <person name="Szafranski K."/>
            <person name="Schliwa M."/>
        </authorList>
    </citation>
    <scope>NUCLEOTIDE SEQUENCE [LARGE SCALE GENOMIC DNA]</scope>
</reference>
<dbReference type="PANTHER" id="PTHR19848">
    <property type="entry name" value="WD40 REPEAT PROTEIN"/>
    <property type="match status" value="1"/>
</dbReference>
<protein>
    <submittedName>
        <fullName evidence="4">Uncharacterized protein</fullName>
    </submittedName>
</protein>
<evidence type="ECO:0000256" key="1">
    <source>
        <dbReference type="ARBA" id="ARBA00022574"/>
    </source>
</evidence>
<proteinExistence type="predicted"/>
<feature type="non-terminal residue" evidence="4">
    <location>
        <position position="185"/>
    </location>
</feature>
<dbReference type="OrthoDB" id="270624at2759"/>
<dbReference type="InterPro" id="IPR015943">
    <property type="entry name" value="WD40/YVTN_repeat-like_dom_sf"/>
</dbReference>
<sequence length="185" mass="21640">KEDNTNKIQENNNEDKKEDYKLLQSSTFNFDLFRSSSKLIKTFTGHTGRVWGIDYSTFDDCQLICSGSADRTVRVWEFENKKQIQSFNGHSSCVYGVKFSQYYSYRYRRNVICSSSYDKTIRFWDIKENQQLKIFNGHTDRVIVRLWDVDASKSLYVFNGHEFAVLCVDISPLQSNNNNGNKSNN</sequence>
<keyword evidence="5" id="KW-1185">Reference proteome</keyword>
<dbReference type="Pfam" id="PF00400">
    <property type="entry name" value="WD40"/>
    <property type="match status" value="2"/>
</dbReference>
<evidence type="ECO:0000313" key="5">
    <source>
        <dbReference type="Proteomes" id="UP000023152"/>
    </source>
</evidence>
<evidence type="ECO:0000313" key="4">
    <source>
        <dbReference type="EMBL" id="ETN97392.1"/>
    </source>
</evidence>
<dbReference type="EMBL" id="ASPP01049882">
    <property type="protein sequence ID" value="ETN97392.1"/>
    <property type="molecule type" value="Genomic_DNA"/>
</dbReference>
<dbReference type="PANTHER" id="PTHR19848:SF8">
    <property type="entry name" value="F-BOX AND WD REPEAT DOMAIN CONTAINING 7"/>
    <property type="match status" value="1"/>
</dbReference>
<dbReference type="SMART" id="SM00320">
    <property type="entry name" value="WD40"/>
    <property type="match status" value="2"/>
</dbReference>
<keyword evidence="1 3" id="KW-0853">WD repeat</keyword>
<dbReference type="InterPro" id="IPR019775">
    <property type="entry name" value="WD40_repeat_CS"/>
</dbReference>
<dbReference type="Gene3D" id="2.130.10.10">
    <property type="entry name" value="YVTN repeat-like/Quinoprotein amine dehydrogenase"/>
    <property type="match status" value="1"/>
</dbReference>
<evidence type="ECO:0000256" key="3">
    <source>
        <dbReference type="PROSITE-ProRule" id="PRU00221"/>
    </source>
</evidence>
<name>X6L726_RETFI</name>
<feature type="repeat" description="WD" evidence="3">
    <location>
        <begin position="87"/>
        <end position="134"/>
    </location>
</feature>
<organism evidence="4 5">
    <name type="scientific">Reticulomyxa filosa</name>
    <dbReference type="NCBI Taxonomy" id="46433"/>
    <lineage>
        <taxon>Eukaryota</taxon>
        <taxon>Sar</taxon>
        <taxon>Rhizaria</taxon>
        <taxon>Retaria</taxon>
        <taxon>Foraminifera</taxon>
        <taxon>Monothalamids</taxon>
        <taxon>Reticulomyxidae</taxon>
        <taxon>Reticulomyxa</taxon>
    </lineage>
</organism>
<dbReference type="PROSITE" id="PS50294">
    <property type="entry name" value="WD_REPEATS_REGION"/>
    <property type="match status" value="2"/>
</dbReference>
<evidence type="ECO:0000256" key="2">
    <source>
        <dbReference type="ARBA" id="ARBA00022737"/>
    </source>
</evidence>
<dbReference type="PROSITE" id="PS00678">
    <property type="entry name" value="WD_REPEATS_1"/>
    <property type="match status" value="2"/>
</dbReference>
<comment type="caution">
    <text evidence="4">The sequence shown here is derived from an EMBL/GenBank/DDBJ whole genome shotgun (WGS) entry which is preliminary data.</text>
</comment>
<gene>
    <name evidence="4" type="ORF">RFI_40137</name>
</gene>
<dbReference type="PROSITE" id="PS50082">
    <property type="entry name" value="WD_REPEATS_2"/>
    <property type="match status" value="2"/>
</dbReference>
<dbReference type="Proteomes" id="UP000023152">
    <property type="component" value="Unassembled WGS sequence"/>
</dbReference>
<accession>X6L726</accession>
<dbReference type="AlphaFoldDB" id="X6L726"/>
<keyword evidence="2" id="KW-0677">Repeat</keyword>
<feature type="non-terminal residue" evidence="4">
    <location>
        <position position="1"/>
    </location>
</feature>
<dbReference type="InterPro" id="IPR036322">
    <property type="entry name" value="WD40_repeat_dom_sf"/>
</dbReference>